<evidence type="ECO:0000313" key="3">
    <source>
        <dbReference type="Proteomes" id="UP001161388"/>
    </source>
</evidence>
<dbReference type="InterPro" id="IPR013096">
    <property type="entry name" value="Cupin_2"/>
</dbReference>
<dbReference type="EMBL" id="BSNL01000020">
    <property type="protein sequence ID" value="GLQ29285.1"/>
    <property type="molecule type" value="Genomic_DNA"/>
</dbReference>
<dbReference type="SUPFAM" id="SSF51182">
    <property type="entry name" value="RmlC-like cupins"/>
    <property type="match status" value="1"/>
</dbReference>
<comment type="caution">
    <text evidence="2">The sequence shown here is derived from an EMBL/GenBank/DDBJ whole genome shotgun (WGS) entry which is preliminary data.</text>
</comment>
<dbReference type="Pfam" id="PF07883">
    <property type="entry name" value="Cupin_2"/>
    <property type="match status" value="1"/>
</dbReference>
<reference evidence="2" key="1">
    <citation type="journal article" date="2014" name="Int. J. Syst. Evol. Microbiol.">
        <title>Complete genome of a new Firmicutes species belonging to the dominant human colonic microbiota ('Ruminococcus bicirculans') reveals two chromosomes and a selective capacity to utilize plant glucans.</title>
        <authorList>
            <consortium name="NISC Comparative Sequencing Program"/>
            <person name="Wegmann U."/>
            <person name="Louis P."/>
            <person name="Goesmann A."/>
            <person name="Henrissat B."/>
            <person name="Duncan S.H."/>
            <person name="Flint H.J."/>
        </authorList>
    </citation>
    <scope>NUCLEOTIDE SEQUENCE</scope>
    <source>
        <strain evidence="2">NBRC 109915</strain>
    </source>
</reference>
<evidence type="ECO:0000313" key="2">
    <source>
        <dbReference type="EMBL" id="GLQ29285.1"/>
    </source>
</evidence>
<gene>
    <name evidence="2" type="ORF">GCM10007927_40890</name>
</gene>
<accession>A0ABQ5VQ67</accession>
<protein>
    <submittedName>
        <fullName evidence="2">Cupin</fullName>
    </submittedName>
</protein>
<dbReference type="InterPro" id="IPR014710">
    <property type="entry name" value="RmlC-like_jellyroll"/>
</dbReference>
<dbReference type="Proteomes" id="UP001161388">
    <property type="component" value="Unassembled WGS sequence"/>
</dbReference>
<reference evidence="2" key="2">
    <citation type="submission" date="2023-01" db="EMBL/GenBank/DDBJ databases">
        <title>Draft genome sequence of Sulfitobacter pacificus strain NBRC 109915.</title>
        <authorList>
            <person name="Sun Q."/>
            <person name="Mori K."/>
        </authorList>
    </citation>
    <scope>NUCLEOTIDE SEQUENCE</scope>
    <source>
        <strain evidence="2">NBRC 109915</strain>
    </source>
</reference>
<keyword evidence="3" id="KW-1185">Reference proteome</keyword>
<evidence type="ECO:0000259" key="1">
    <source>
        <dbReference type="Pfam" id="PF07883"/>
    </source>
</evidence>
<dbReference type="RefSeq" id="WP_284376633.1">
    <property type="nucleotide sequence ID" value="NZ_BSNL01000020.1"/>
</dbReference>
<dbReference type="InterPro" id="IPR011051">
    <property type="entry name" value="RmlC_Cupin_sf"/>
</dbReference>
<proteinExistence type="predicted"/>
<feature type="domain" description="Cupin type-2" evidence="1">
    <location>
        <begin position="24"/>
        <end position="90"/>
    </location>
</feature>
<organism evidence="2 3">
    <name type="scientific">Sulfitobacter pacificus</name>
    <dbReference type="NCBI Taxonomy" id="1499314"/>
    <lineage>
        <taxon>Bacteria</taxon>
        <taxon>Pseudomonadati</taxon>
        <taxon>Pseudomonadota</taxon>
        <taxon>Alphaproteobacteria</taxon>
        <taxon>Rhodobacterales</taxon>
        <taxon>Roseobacteraceae</taxon>
        <taxon>Sulfitobacter</taxon>
    </lineage>
</organism>
<dbReference type="Gene3D" id="2.60.120.10">
    <property type="entry name" value="Jelly Rolls"/>
    <property type="match status" value="1"/>
</dbReference>
<name>A0ABQ5VQ67_9RHOB</name>
<sequence>MTNRKQAIATELVRDDRVVVTRYDFEQNSETGWHRHEMDYVVVALTECQMLIEDQAGSSTVNVARGEAYSRQAGIAHNVVNAGDQAMSFVKTELVPAK</sequence>